<evidence type="ECO:0000256" key="4">
    <source>
        <dbReference type="ARBA" id="ARBA00022692"/>
    </source>
</evidence>
<keyword evidence="10" id="KW-1185">Reference proteome</keyword>
<feature type="domain" description="ABC transmembrane type-1" evidence="8">
    <location>
        <begin position="95"/>
        <end position="300"/>
    </location>
</feature>
<dbReference type="AlphaFoldDB" id="A0A084U552"/>
<feature type="transmembrane region" description="Helical" evidence="7">
    <location>
        <begin position="281"/>
        <end position="307"/>
    </location>
</feature>
<dbReference type="GO" id="GO:0005886">
    <property type="term" value="C:plasma membrane"/>
    <property type="evidence" value="ECO:0007669"/>
    <property type="project" value="UniProtKB-SubCell"/>
</dbReference>
<comment type="similarity">
    <text evidence="7">Belongs to the binding-protein-dependent transport system permease family.</text>
</comment>
<comment type="caution">
    <text evidence="9">The sequence shown here is derived from an EMBL/GenBank/DDBJ whole genome shotgun (WGS) entry which is preliminary data.</text>
</comment>
<evidence type="ECO:0000256" key="2">
    <source>
        <dbReference type="ARBA" id="ARBA00022448"/>
    </source>
</evidence>
<dbReference type="EMBL" id="JMQM01000003">
    <property type="protein sequence ID" value="KFB08088.1"/>
    <property type="molecule type" value="Genomic_DNA"/>
</dbReference>
<proteinExistence type="inferred from homology"/>
<reference evidence="9 10" key="1">
    <citation type="submission" date="2014-05" db="EMBL/GenBank/DDBJ databases">
        <title>Draft Genome Sequence of Nitratireductor basaltis Strain UMTGB225, A Marine Bacterium Isolated from Green Barrel Tunicate.</title>
        <authorList>
            <person name="Gan H.Y."/>
        </authorList>
    </citation>
    <scope>NUCLEOTIDE SEQUENCE [LARGE SCALE GENOMIC DNA]</scope>
    <source>
        <strain evidence="9 10">UMTGB225</strain>
    </source>
</reference>
<dbReference type="InterPro" id="IPR045621">
    <property type="entry name" value="BPD_transp_1_N"/>
</dbReference>
<dbReference type="STRING" id="472175.EL18_03298"/>
<feature type="transmembrane region" description="Helical" evidence="7">
    <location>
        <begin position="174"/>
        <end position="195"/>
    </location>
</feature>
<keyword evidence="5 7" id="KW-1133">Transmembrane helix</keyword>
<feature type="transmembrane region" description="Helical" evidence="7">
    <location>
        <begin position="99"/>
        <end position="122"/>
    </location>
</feature>
<feature type="transmembrane region" description="Helical" evidence="7">
    <location>
        <begin position="9"/>
        <end position="27"/>
    </location>
</feature>
<dbReference type="PANTHER" id="PTHR43163:SF3">
    <property type="entry name" value="PEPTIDE ABC TRANSPORTER PERMEASE PROTEIN"/>
    <property type="match status" value="1"/>
</dbReference>
<feature type="transmembrane region" description="Helical" evidence="7">
    <location>
        <begin position="235"/>
        <end position="261"/>
    </location>
</feature>
<dbReference type="OrthoDB" id="9805855at2"/>
<feature type="transmembrane region" description="Helical" evidence="7">
    <location>
        <begin position="134"/>
        <end position="154"/>
    </location>
</feature>
<dbReference type="CDD" id="cd06261">
    <property type="entry name" value="TM_PBP2"/>
    <property type="match status" value="1"/>
</dbReference>
<dbReference type="Pfam" id="PF00528">
    <property type="entry name" value="BPD_transp_1"/>
    <property type="match status" value="1"/>
</dbReference>
<keyword evidence="3" id="KW-1003">Cell membrane</keyword>
<dbReference type="Gene3D" id="1.10.3720.10">
    <property type="entry name" value="MetI-like"/>
    <property type="match status" value="1"/>
</dbReference>
<dbReference type="SUPFAM" id="SSF161098">
    <property type="entry name" value="MetI-like"/>
    <property type="match status" value="1"/>
</dbReference>
<evidence type="ECO:0000256" key="5">
    <source>
        <dbReference type="ARBA" id="ARBA00022989"/>
    </source>
</evidence>
<keyword evidence="4 7" id="KW-0812">Transmembrane</keyword>
<evidence type="ECO:0000256" key="1">
    <source>
        <dbReference type="ARBA" id="ARBA00004651"/>
    </source>
</evidence>
<dbReference type="InterPro" id="IPR035906">
    <property type="entry name" value="MetI-like_sf"/>
</dbReference>
<dbReference type="PANTHER" id="PTHR43163">
    <property type="entry name" value="DIPEPTIDE TRANSPORT SYSTEM PERMEASE PROTEIN DPPB-RELATED"/>
    <property type="match status" value="1"/>
</dbReference>
<protein>
    <submittedName>
        <fullName evidence="9">ABC transporter permease</fullName>
    </submittedName>
</protein>
<dbReference type="InterPro" id="IPR000515">
    <property type="entry name" value="MetI-like"/>
</dbReference>
<gene>
    <name evidence="9" type="ORF">EL18_03298</name>
</gene>
<dbReference type="RefSeq" id="WP_036486691.1">
    <property type="nucleotide sequence ID" value="NZ_JMQM01000003.1"/>
</dbReference>
<dbReference type="eggNOG" id="COG0601">
    <property type="taxonomic scope" value="Bacteria"/>
</dbReference>
<dbReference type="GO" id="GO:0055085">
    <property type="term" value="P:transmembrane transport"/>
    <property type="evidence" value="ECO:0007669"/>
    <property type="project" value="InterPro"/>
</dbReference>
<name>A0A084U552_9HYPH</name>
<comment type="subcellular location">
    <subcellularLocation>
        <location evidence="1 7">Cell membrane</location>
        <topology evidence="1 7">Multi-pass membrane protein</topology>
    </subcellularLocation>
</comment>
<evidence type="ECO:0000259" key="8">
    <source>
        <dbReference type="PROSITE" id="PS50928"/>
    </source>
</evidence>
<evidence type="ECO:0000256" key="6">
    <source>
        <dbReference type="ARBA" id="ARBA00023136"/>
    </source>
</evidence>
<evidence type="ECO:0000313" key="10">
    <source>
        <dbReference type="Proteomes" id="UP000053675"/>
    </source>
</evidence>
<organism evidence="9 10">
    <name type="scientific">Nitratireductor basaltis</name>
    <dbReference type="NCBI Taxonomy" id="472175"/>
    <lineage>
        <taxon>Bacteria</taxon>
        <taxon>Pseudomonadati</taxon>
        <taxon>Pseudomonadota</taxon>
        <taxon>Alphaproteobacteria</taxon>
        <taxon>Hyphomicrobiales</taxon>
        <taxon>Phyllobacteriaceae</taxon>
        <taxon>Nitratireductor</taxon>
    </lineage>
</organism>
<dbReference type="Proteomes" id="UP000053675">
    <property type="component" value="Unassembled WGS sequence"/>
</dbReference>
<dbReference type="Pfam" id="PF19300">
    <property type="entry name" value="BPD_transp_1_N"/>
    <property type="match status" value="1"/>
</dbReference>
<keyword evidence="6 7" id="KW-0472">Membrane</keyword>
<dbReference type="PATRIC" id="fig|472175.3.peg.3295"/>
<dbReference type="PROSITE" id="PS50928">
    <property type="entry name" value="ABC_TM1"/>
    <property type="match status" value="1"/>
</dbReference>
<sequence length="313" mass="34538">MFGYIIRRILAVIPVMTIVAIFVFLLLRLTPGDPAAIIAGDMATPAQLERIRTNLGLNDPLHEQFVTWIGLLLQGDFGTSLISNTPVSSMIGQRIWPTFNIAVLTILLSVLIAVPMGVLAAWRHRTWADYAVMAFSVLGFSIPVFVIGYIFIQVFSIELKWLPVQGYKAPSEGFWAFLSRAILPCLTLATIYVALIARMTRASMLEVLGEDYIRTARAKGVSEKIVLFRHALSNAAVPIMTIIGTGFALLIGGVVVTESVFNIPGIGRLTVDAVLARDYPVIQAMILLTSAIYVFINLVIDLSYTFFDPRIRY</sequence>
<accession>A0A084U552</accession>
<evidence type="ECO:0000313" key="9">
    <source>
        <dbReference type="EMBL" id="KFB08088.1"/>
    </source>
</evidence>
<evidence type="ECO:0000256" key="7">
    <source>
        <dbReference type="RuleBase" id="RU363032"/>
    </source>
</evidence>
<keyword evidence="2 7" id="KW-0813">Transport</keyword>
<evidence type="ECO:0000256" key="3">
    <source>
        <dbReference type="ARBA" id="ARBA00022475"/>
    </source>
</evidence>